<feature type="chain" id="PRO_5002863559" description="NADH-ubiquinone oxidoreductase chain 3" evidence="10">
    <location>
        <begin position="17"/>
        <end position="117"/>
    </location>
</feature>
<dbReference type="PANTHER" id="PTHR11058">
    <property type="entry name" value="NADH-UBIQUINONE OXIDOREDUCTASE CHAIN 3"/>
    <property type="match status" value="1"/>
</dbReference>
<dbReference type="Gene3D" id="1.20.58.1610">
    <property type="entry name" value="NADH:ubiquinone/plastoquinone oxidoreductase, chain 3"/>
    <property type="match status" value="1"/>
</dbReference>
<evidence type="ECO:0000256" key="3">
    <source>
        <dbReference type="ARBA" id="ARBA00021007"/>
    </source>
</evidence>
<dbReference type="GO" id="GO:0030964">
    <property type="term" value="C:NADH dehydrogenase complex"/>
    <property type="evidence" value="ECO:0007669"/>
    <property type="project" value="TreeGrafter"/>
</dbReference>
<dbReference type="Pfam" id="PF00507">
    <property type="entry name" value="Oxidored_q4"/>
    <property type="match status" value="1"/>
</dbReference>
<keyword evidence="4 9" id="KW-0813">Transport</keyword>
<comment type="catalytic activity">
    <reaction evidence="8 9">
        <text>a ubiquinone + NADH + 5 H(+)(in) = a ubiquinol + NAD(+) + 4 H(+)(out)</text>
        <dbReference type="Rhea" id="RHEA:29091"/>
        <dbReference type="Rhea" id="RHEA-COMP:9565"/>
        <dbReference type="Rhea" id="RHEA-COMP:9566"/>
        <dbReference type="ChEBI" id="CHEBI:15378"/>
        <dbReference type="ChEBI" id="CHEBI:16389"/>
        <dbReference type="ChEBI" id="CHEBI:17976"/>
        <dbReference type="ChEBI" id="CHEBI:57540"/>
        <dbReference type="ChEBI" id="CHEBI:57945"/>
        <dbReference type="EC" id="7.1.1.2"/>
    </reaction>
</comment>
<comment type="function">
    <text evidence="9">Core subunit of the mitochondrial membrane respiratory chain NADH dehydrogenase (Complex I) which catalyzes electron transfer from NADH through the respiratory chain, using ubiquinone as an electron acceptor. Essential for the catalytic activity of complex I.</text>
</comment>
<evidence type="ECO:0000256" key="8">
    <source>
        <dbReference type="ARBA" id="ARBA00049551"/>
    </source>
</evidence>
<keyword evidence="9 11" id="KW-0496">Mitochondrion</keyword>
<dbReference type="CTD" id="4537"/>
<keyword evidence="9" id="KW-0830">Ubiquinone</keyword>
<dbReference type="InterPro" id="IPR038430">
    <property type="entry name" value="NDAH_ubi_oxred_su3_sf"/>
</dbReference>
<keyword evidence="7 9" id="KW-0472">Membrane</keyword>
<geneLocation type="mitochondrion" evidence="11"/>
<evidence type="ECO:0000256" key="6">
    <source>
        <dbReference type="ARBA" id="ARBA00022989"/>
    </source>
</evidence>
<dbReference type="GeneID" id="7672032"/>
<dbReference type="EMBL" id="EU427340">
    <property type="protein sequence ID" value="ABZ02066.1"/>
    <property type="molecule type" value="Genomic_DNA"/>
</dbReference>
<evidence type="ECO:0000313" key="11">
    <source>
        <dbReference type="EMBL" id="ABZ02066.1"/>
    </source>
</evidence>
<organism evidence="11">
    <name type="scientific">Neuroctenus parus</name>
    <dbReference type="NCBI Taxonomy" id="498951"/>
    <lineage>
        <taxon>Eukaryota</taxon>
        <taxon>Metazoa</taxon>
        <taxon>Ecdysozoa</taxon>
        <taxon>Arthropoda</taxon>
        <taxon>Hexapoda</taxon>
        <taxon>Insecta</taxon>
        <taxon>Pterygota</taxon>
        <taxon>Neoptera</taxon>
        <taxon>Paraneoptera</taxon>
        <taxon>Hemiptera</taxon>
        <taxon>Heteroptera</taxon>
        <taxon>Panheteroptera</taxon>
        <taxon>Pentatomomorpha</taxon>
        <taxon>Aradoidea</taxon>
        <taxon>Aradidae</taxon>
        <taxon>Mezirinae</taxon>
        <taxon>Neuroctenus</taxon>
    </lineage>
</organism>
<dbReference type="GO" id="GO:0031966">
    <property type="term" value="C:mitochondrial membrane"/>
    <property type="evidence" value="ECO:0007669"/>
    <property type="project" value="UniProtKB-SubCell"/>
</dbReference>
<dbReference type="EC" id="7.1.1.2" evidence="9"/>
<sequence>MMLNISMMAMALTVSATLMLGCFLISKKSCMDREKSSPFECGFDPMSSPRKPFSIHFFLIGILFLVFDVEIAIILPMIILLKISSSWNWLLVMLTFMVVLIAGLYHEWNNGALKWMT</sequence>
<keyword evidence="9" id="KW-1278">Translocase</keyword>
<evidence type="ECO:0000256" key="10">
    <source>
        <dbReference type="SAM" id="SignalP"/>
    </source>
</evidence>
<evidence type="ECO:0000256" key="9">
    <source>
        <dbReference type="RuleBase" id="RU003640"/>
    </source>
</evidence>
<reference evidence="11" key="1">
    <citation type="journal article" date="2008" name="BMC Genomics">
        <title>Comparative and phylogenomic studies on the mitochondrial genomes of Pentatomomorpha (Insecta: Hemiptera: Heteroptera).</title>
        <authorList>
            <person name="Hua J."/>
            <person name="Li M."/>
            <person name="Dong P."/>
            <person name="Cui Y."/>
            <person name="Xie Q."/>
            <person name="Bu W."/>
        </authorList>
    </citation>
    <scope>NUCLEOTIDE SEQUENCE</scope>
</reference>
<keyword evidence="6 9" id="KW-1133">Transmembrane helix</keyword>
<dbReference type="AlphaFoldDB" id="B7SMH2"/>
<keyword evidence="5 9" id="KW-0812">Transmembrane</keyword>
<accession>B7SMH2</accession>
<feature type="transmembrane region" description="Helical" evidence="9">
    <location>
        <begin position="87"/>
        <end position="106"/>
    </location>
</feature>
<feature type="signal peptide" evidence="10">
    <location>
        <begin position="1"/>
        <end position="16"/>
    </location>
</feature>
<gene>
    <name evidence="11" type="primary">ND3</name>
</gene>
<keyword evidence="9" id="KW-0679">Respiratory chain</keyword>
<keyword evidence="9" id="KW-0520">NAD</keyword>
<evidence type="ECO:0000256" key="7">
    <source>
        <dbReference type="ARBA" id="ARBA00023136"/>
    </source>
</evidence>
<evidence type="ECO:0000256" key="1">
    <source>
        <dbReference type="ARBA" id="ARBA00004370"/>
    </source>
</evidence>
<evidence type="ECO:0000256" key="5">
    <source>
        <dbReference type="ARBA" id="ARBA00022692"/>
    </source>
</evidence>
<name>B7SMH2_9HEMI</name>
<dbReference type="GO" id="GO:0008137">
    <property type="term" value="F:NADH dehydrogenase (ubiquinone) activity"/>
    <property type="evidence" value="ECO:0007669"/>
    <property type="project" value="UniProtKB-UniRule"/>
</dbReference>
<comment type="similarity">
    <text evidence="2 9">Belongs to the complex I subunit 3 family.</text>
</comment>
<keyword evidence="10" id="KW-0732">Signal</keyword>
<comment type="subcellular location">
    <subcellularLocation>
        <location evidence="1">Membrane</location>
    </subcellularLocation>
    <subcellularLocation>
        <location evidence="9">Mitochondrion membrane</location>
        <topology evidence="9">Multi-pass membrane protein</topology>
    </subcellularLocation>
</comment>
<dbReference type="InterPro" id="IPR000440">
    <property type="entry name" value="NADH_UbQ/plastoQ_OxRdtase_su3"/>
</dbReference>
<evidence type="ECO:0000256" key="4">
    <source>
        <dbReference type="ARBA" id="ARBA00022448"/>
    </source>
</evidence>
<keyword evidence="9" id="KW-0249">Electron transport</keyword>
<proteinExistence type="inferred from homology"/>
<dbReference type="RefSeq" id="YP_002735050.1">
    <property type="nucleotide sequence ID" value="NC_012459.1"/>
</dbReference>
<feature type="transmembrane region" description="Helical" evidence="9">
    <location>
        <begin position="55"/>
        <end position="80"/>
    </location>
</feature>
<protein>
    <recommendedName>
        <fullName evidence="3 9">NADH-ubiquinone oxidoreductase chain 3</fullName>
        <ecNumber evidence="9">7.1.1.2</ecNumber>
    </recommendedName>
</protein>
<dbReference type="PANTHER" id="PTHR11058:SF9">
    <property type="entry name" value="NADH-UBIQUINONE OXIDOREDUCTASE CHAIN 3"/>
    <property type="match status" value="1"/>
</dbReference>
<evidence type="ECO:0000256" key="2">
    <source>
        <dbReference type="ARBA" id="ARBA00008472"/>
    </source>
</evidence>